<name>A0ABT8SVQ8_9HYPH</name>
<feature type="signal peptide" evidence="1">
    <location>
        <begin position="1"/>
        <end position="21"/>
    </location>
</feature>
<evidence type="ECO:0000256" key="1">
    <source>
        <dbReference type="SAM" id="SignalP"/>
    </source>
</evidence>
<reference evidence="2" key="2">
    <citation type="submission" date="2023-07" db="EMBL/GenBank/DDBJ databases">
        <authorList>
            <person name="Sun H."/>
        </authorList>
    </citation>
    <scope>NUCLEOTIDE SEQUENCE</scope>
    <source>
        <strain evidence="2">05753</strain>
    </source>
</reference>
<dbReference type="RefSeq" id="WP_302076670.1">
    <property type="nucleotide sequence ID" value="NZ_JAUKWQ010000002.1"/>
</dbReference>
<accession>A0ABT8SVQ8</accession>
<protein>
    <submittedName>
        <fullName evidence="2">Uncharacterized protein</fullName>
    </submittedName>
</protein>
<gene>
    <name evidence="2" type="ORF">Q2T52_10495</name>
</gene>
<reference evidence="2" key="1">
    <citation type="journal article" date="2015" name="Int. J. Syst. Evol. Microbiol.">
        <title>Rhizobium oryzicola sp. nov., potential plant-growth-promoting endophytic bacteria isolated from rice roots.</title>
        <authorList>
            <person name="Zhang X.X."/>
            <person name="Gao J.S."/>
            <person name="Cao Y.H."/>
            <person name="Sheirdil R.A."/>
            <person name="Wang X.C."/>
            <person name="Zhang L."/>
        </authorList>
    </citation>
    <scope>NUCLEOTIDE SEQUENCE</scope>
    <source>
        <strain evidence="2">05753</strain>
    </source>
</reference>
<comment type="caution">
    <text evidence="2">The sequence shown here is derived from an EMBL/GenBank/DDBJ whole genome shotgun (WGS) entry which is preliminary data.</text>
</comment>
<sequence length="106" mass="11456">MRNALLGLAVCTQLSPFPAIAEESPTAWQIKKCQIYQDAWKKARSHFPFEAVSQEFIQSNEAFIASGCLASIAVCPQTPVDFKLANALTVAAMKGGTASSFLPFKC</sequence>
<proteinExistence type="predicted"/>
<organism evidence="2 3">
    <name type="scientific">Rhizobium oryzicola</name>
    <dbReference type="NCBI Taxonomy" id="1232668"/>
    <lineage>
        <taxon>Bacteria</taxon>
        <taxon>Pseudomonadati</taxon>
        <taxon>Pseudomonadota</taxon>
        <taxon>Alphaproteobacteria</taxon>
        <taxon>Hyphomicrobiales</taxon>
        <taxon>Rhizobiaceae</taxon>
        <taxon>Rhizobium/Agrobacterium group</taxon>
        <taxon>Rhizobium</taxon>
    </lineage>
</organism>
<evidence type="ECO:0000313" key="2">
    <source>
        <dbReference type="EMBL" id="MDO1582527.1"/>
    </source>
</evidence>
<keyword evidence="3" id="KW-1185">Reference proteome</keyword>
<dbReference type="Proteomes" id="UP001169006">
    <property type="component" value="Unassembled WGS sequence"/>
</dbReference>
<feature type="chain" id="PRO_5046705883" evidence="1">
    <location>
        <begin position="22"/>
        <end position="106"/>
    </location>
</feature>
<evidence type="ECO:0000313" key="3">
    <source>
        <dbReference type="Proteomes" id="UP001169006"/>
    </source>
</evidence>
<dbReference type="EMBL" id="JAUKWQ010000002">
    <property type="protein sequence ID" value="MDO1582527.1"/>
    <property type="molecule type" value="Genomic_DNA"/>
</dbReference>
<keyword evidence="1" id="KW-0732">Signal</keyword>